<keyword evidence="3" id="KW-0443">Lipid metabolism</keyword>
<dbReference type="Proteomes" id="UP000289856">
    <property type="component" value="Chromosome"/>
</dbReference>
<keyword evidence="6" id="KW-1185">Reference proteome</keyword>
<evidence type="ECO:0000259" key="4">
    <source>
        <dbReference type="PROSITE" id="PS51934"/>
    </source>
</evidence>
<dbReference type="PROSITE" id="PS51934">
    <property type="entry name" value="LRAT"/>
    <property type="match status" value="1"/>
</dbReference>
<keyword evidence="2" id="KW-0378">Hydrolase</keyword>
<dbReference type="GO" id="GO:0016410">
    <property type="term" value="F:N-acyltransferase activity"/>
    <property type="evidence" value="ECO:0007669"/>
    <property type="project" value="TreeGrafter"/>
</dbReference>
<sequence>MGFWNSLKNGGLGKSGGIKGLFEEIGEKVRKSDLSVRDVYQPSRILKRTGEKVVHKVRQKSEVIANNINSNFGTKVENFNDTAVKFSSNIKNVKEAINPFSYSIIKKEADLNIGDHIYVFRLGYSHHAIYMGSNKVIHYLREEGIRIDSIDTFAQEAVIQVKHSVCTHEPSEIVRRAFSRIGEREYDLVSNNCEHLANWCRNGR</sequence>
<dbReference type="GO" id="GO:0004623">
    <property type="term" value="F:phospholipase A2 activity"/>
    <property type="evidence" value="ECO:0007669"/>
    <property type="project" value="TreeGrafter"/>
</dbReference>
<dbReference type="GO" id="GO:0008970">
    <property type="term" value="F:phospholipase A1 activity"/>
    <property type="evidence" value="ECO:0007669"/>
    <property type="project" value="TreeGrafter"/>
</dbReference>
<dbReference type="PANTHER" id="PTHR13943:SF77">
    <property type="entry name" value="LRAT DOMAIN-CONTAINING PROTEIN"/>
    <property type="match status" value="1"/>
</dbReference>
<dbReference type="Gene3D" id="3.90.1720.10">
    <property type="entry name" value="endopeptidase domain like (from Nostoc punctiforme)"/>
    <property type="match status" value="1"/>
</dbReference>
<dbReference type="InterPro" id="IPR051496">
    <property type="entry name" value="H-rev107_PLA/AT"/>
</dbReference>
<dbReference type="GO" id="GO:0005737">
    <property type="term" value="C:cytoplasm"/>
    <property type="evidence" value="ECO:0007669"/>
    <property type="project" value="TreeGrafter"/>
</dbReference>
<dbReference type="InterPro" id="IPR007053">
    <property type="entry name" value="LRAT_dom"/>
</dbReference>
<reference evidence="5 6" key="1">
    <citation type="submission" date="2019-01" db="EMBL/GenBank/DDBJ databases">
        <title>Complete genome sequence of Cohnella hallensis HS21 isolated from Korean fir (Abies koreana) rhizospheric soil.</title>
        <authorList>
            <person name="Jiang L."/>
            <person name="Kang S.W."/>
            <person name="Kim S."/>
            <person name="Jung J."/>
            <person name="Kim C.Y."/>
            <person name="Kim D.H."/>
            <person name="Kim S.W."/>
            <person name="Lee J."/>
        </authorList>
    </citation>
    <scope>NUCLEOTIDE SEQUENCE [LARGE SCALE GENOMIC DNA]</scope>
    <source>
        <strain evidence="5 6">HS21</strain>
    </source>
</reference>
<accession>A0A3T1D3V5</accession>
<dbReference type="KEGG" id="cohn:KCTCHS21_20640"/>
<protein>
    <recommendedName>
        <fullName evidence="4">LRAT domain-containing protein</fullName>
    </recommendedName>
</protein>
<dbReference type="Pfam" id="PF04970">
    <property type="entry name" value="LRAT"/>
    <property type="match status" value="1"/>
</dbReference>
<keyword evidence="1" id="KW-0808">Transferase</keyword>
<dbReference type="EMBL" id="AP019400">
    <property type="protein sequence ID" value="BBI32665.1"/>
    <property type="molecule type" value="Genomic_DNA"/>
</dbReference>
<organism evidence="5 6">
    <name type="scientific">Cohnella abietis</name>
    <dbReference type="NCBI Taxonomy" id="2507935"/>
    <lineage>
        <taxon>Bacteria</taxon>
        <taxon>Bacillati</taxon>
        <taxon>Bacillota</taxon>
        <taxon>Bacilli</taxon>
        <taxon>Bacillales</taxon>
        <taxon>Paenibacillaceae</taxon>
        <taxon>Cohnella</taxon>
    </lineage>
</organism>
<feature type="domain" description="LRAT" evidence="4">
    <location>
        <begin position="116"/>
        <end position="204"/>
    </location>
</feature>
<evidence type="ECO:0000256" key="1">
    <source>
        <dbReference type="ARBA" id="ARBA00022679"/>
    </source>
</evidence>
<evidence type="ECO:0000256" key="2">
    <source>
        <dbReference type="ARBA" id="ARBA00022801"/>
    </source>
</evidence>
<dbReference type="GO" id="GO:0070292">
    <property type="term" value="P:N-acylphosphatidylethanolamine metabolic process"/>
    <property type="evidence" value="ECO:0007669"/>
    <property type="project" value="TreeGrafter"/>
</dbReference>
<name>A0A3T1D3V5_9BACL</name>
<evidence type="ECO:0000256" key="3">
    <source>
        <dbReference type="ARBA" id="ARBA00023098"/>
    </source>
</evidence>
<evidence type="ECO:0000313" key="5">
    <source>
        <dbReference type="EMBL" id="BBI32665.1"/>
    </source>
</evidence>
<dbReference type="AlphaFoldDB" id="A0A3T1D3V5"/>
<dbReference type="PANTHER" id="PTHR13943">
    <property type="entry name" value="HRAS-LIKE SUPPRESSOR - RELATED"/>
    <property type="match status" value="1"/>
</dbReference>
<evidence type="ECO:0000313" key="6">
    <source>
        <dbReference type="Proteomes" id="UP000289856"/>
    </source>
</evidence>
<gene>
    <name evidence="5" type="ORF">KCTCHS21_20640</name>
</gene>
<dbReference type="RefSeq" id="WP_157994006.1">
    <property type="nucleotide sequence ID" value="NZ_AP019400.1"/>
</dbReference>
<dbReference type="OrthoDB" id="9812095at2"/>
<proteinExistence type="predicted"/>